<dbReference type="Proteomes" id="UP000249396">
    <property type="component" value="Unassembled WGS sequence"/>
</dbReference>
<dbReference type="AlphaFoldDB" id="A0A2W4RTL3"/>
<protein>
    <submittedName>
        <fullName evidence="1">Uncharacterized protein</fullName>
    </submittedName>
</protein>
<evidence type="ECO:0000313" key="1">
    <source>
        <dbReference type="EMBL" id="PZN86273.1"/>
    </source>
</evidence>
<dbReference type="EMBL" id="QJPH01000087">
    <property type="protein sequence ID" value="PZN86273.1"/>
    <property type="molecule type" value="Genomic_DNA"/>
</dbReference>
<comment type="caution">
    <text evidence="1">The sequence shown here is derived from an EMBL/GenBank/DDBJ whole genome shotgun (WGS) entry which is preliminary data.</text>
</comment>
<organism evidence="1 2">
    <name type="scientific">Candidatus Methylumidiphilus alinenensis</name>
    <dbReference type="NCBI Taxonomy" id="2202197"/>
    <lineage>
        <taxon>Bacteria</taxon>
        <taxon>Pseudomonadati</taxon>
        <taxon>Pseudomonadota</taxon>
        <taxon>Gammaproteobacteria</taxon>
        <taxon>Methylococcales</taxon>
        <taxon>Candidatus Methylumidiphilus</taxon>
    </lineage>
</organism>
<reference evidence="1 2" key="1">
    <citation type="journal article" date="2018" name="Aquat. Microb. Ecol.">
        <title>Gammaproteobacterial methanotrophs dominate.</title>
        <authorList>
            <person name="Rissanen A.J."/>
            <person name="Saarenheimo J."/>
            <person name="Tiirola M."/>
            <person name="Peura S."/>
            <person name="Aalto S.L."/>
            <person name="Karvinen A."/>
            <person name="Nykanen H."/>
        </authorList>
    </citation>
    <scope>NUCLEOTIDE SEQUENCE [LARGE SCALE GENOMIC DNA]</scope>
    <source>
        <strain evidence="1">AMbin10</strain>
    </source>
</reference>
<sequence>MNAIEFTTELTDSSVLNIPISLASQLPKTGKVRVIVLTDEAGDAEWQLGSYEQFLRDDSEEDAIYELLH</sequence>
<gene>
    <name evidence="1" type="ORF">DM484_00985</name>
</gene>
<accession>A0A2W4RTL3</accession>
<evidence type="ECO:0000313" key="2">
    <source>
        <dbReference type="Proteomes" id="UP000249396"/>
    </source>
</evidence>
<proteinExistence type="predicted"/>
<name>A0A2W4RTL3_9GAMM</name>